<feature type="region of interest" description="Disordered" evidence="5">
    <location>
        <begin position="218"/>
        <end position="248"/>
    </location>
</feature>
<feature type="compositionally biased region" description="Basic and acidic residues" evidence="5">
    <location>
        <begin position="219"/>
        <end position="233"/>
    </location>
</feature>
<comment type="caution">
    <text evidence="7">The sequence shown here is derived from an EMBL/GenBank/DDBJ whole genome shotgun (WGS) entry which is preliminary data.</text>
</comment>
<feature type="compositionally biased region" description="Low complexity" evidence="5">
    <location>
        <begin position="234"/>
        <end position="248"/>
    </location>
</feature>
<evidence type="ECO:0000313" key="7">
    <source>
        <dbReference type="EMBL" id="RXK37079.1"/>
    </source>
</evidence>
<dbReference type="Gene3D" id="1.20.5.420">
    <property type="entry name" value="Immunoglobulin FC, subunit C"/>
    <property type="match status" value="1"/>
</dbReference>
<evidence type="ECO:0000313" key="8">
    <source>
        <dbReference type="Proteomes" id="UP000289152"/>
    </source>
</evidence>
<gene>
    <name evidence="7" type="ORF">M231_05667</name>
</gene>
<protein>
    <submittedName>
        <fullName evidence="7">Cytoplasmic protein</fullName>
    </submittedName>
</protein>
<dbReference type="AlphaFoldDB" id="A0A4Q1BHJ5"/>
<dbReference type="InterPro" id="IPR019734">
    <property type="entry name" value="TPR_rpt"/>
</dbReference>
<dbReference type="InterPro" id="IPR047150">
    <property type="entry name" value="SGT"/>
</dbReference>
<dbReference type="Pfam" id="PF00515">
    <property type="entry name" value="TPR_1"/>
    <property type="match status" value="2"/>
</dbReference>
<dbReference type="GO" id="GO:0006620">
    <property type="term" value="P:post-translational protein targeting to endoplasmic reticulum membrane"/>
    <property type="evidence" value="ECO:0007669"/>
    <property type="project" value="TreeGrafter"/>
</dbReference>
<dbReference type="EMBL" id="SDIL01000078">
    <property type="protein sequence ID" value="RXK37079.1"/>
    <property type="molecule type" value="Genomic_DNA"/>
</dbReference>
<dbReference type="PROSITE" id="PS50293">
    <property type="entry name" value="TPR_REGION"/>
    <property type="match status" value="1"/>
</dbReference>
<dbReference type="PANTHER" id="PTHR45831:SF2">
    <property type="entry name" value="LD24721P"/>
    <property type="match status" value="1"/>
</dbReference>
<feature type="compositionally biased region" description="Low complexity" evidence="5">
    <location>
        <begin position="81"/>
        <end position="92"/>
    </location>
</feature>
<evidence type="ECO:0000256" key="4">
    <source>
        <dbReference type="PROSITE-ProRule" id="PRU00339"/>
    </source>
</evidence>
<evidence type="ECO:0000256" key="2">
    <source>
        <dbReference type="ARBA" id="ARBA00022737"/>
    </source>
</evidence>
<dbReference type="Pfam" id="PF16546">
    <property type="entry name" value="SGTA_dimer"/>
    <property type="match status" value="1"/>
</dbReference>
<dbReference type="Gene3D" id="1.25.40.10">
    <property type="entry name" value="Tetratricopeptide repeat domain"/>
    <property type="match status" value="1"/>
</dbReference>
<sequence length="334" mass="35255">MADVKKKQLVFNFIEFLRASAADGTVKEDDKESLEVAVQCIAESFGVDPDSPEQQAQYSIQPTSLLSLLDVYLKTKAKTGPAPSSSSAPAPAQQAGKPEPNDGDRIKADQYKVDGNAFMGQKLYDLAIEKYTEAIKLDPTAVYYSNRAAAWGALGKHEKAVEDAEKALELDPKFAKAYSRLGHAQFSIGNYSAAIGAYESGLELDPSNNNMKTALTTARSREAEDAARTREVPRGTAPSGAAAPGGMPDLSALASMFGGGGGGGGGEGAGGMPDMASLLRNPQMMAMAQQMMANGGLERLMQNPAMRNVAENMQNGGGMPDFTQLASDPSLRDM</sequence>
<keyword evidence="3 4" id="KW-0802">TPR repeat</keyword>
<dbReference type="Proteomes" id="UP000289152">
    <property type="component" value="Unassembled WGS sequence"/>
</dbReference>
<keyword evidence="2" id="KW-0677">Repeat</keyword>
<dbReference type="FunCoup" id="A0A4Q1BHJ5">
    <property type="interactions" value="130"/>
</dbReference>
<dbReference type="SUPFAM" id="SSF48452">
    <property type="entry name" value="TPR-like"/>
    <property type="match status" value="1"/>
</dbReference>
<feature type="repeat" description="TPR" evidence="4">
    <location>
        <begin position="141"/>
        <end position="174"/>
    </location>
</feature>
<evidence type="ECO:0000259" key="6">
    <source>
        <dbReference type="Pfam" id="PF16546"/>
    </source>
</evidence>
<dbReference type="OrthoDB" id="2335338at2759"/>
<feature type="region of interest" description="Disordered" evidence="5">
    <location>
        <begin position="313"/>
        <end position="334"/>
    </location>
</feature>
<dbReference type="SMART" id="SM00028">
    <property type="entry name" value="TPR"/>
    <property type="match status" value="3"/>
</dbReference>
<comment type="similarity">
    <text evidence="1">Belongs to the SGT family.</text>
</comment>
<dbReference type="FunFam" id="1.25.40.10:FF:000207">
    <property type="entry name" value="Small glutamine-rich tetratricopeptide repeat-containing protein"/>
    <property type="match status" value="1"/>
</dbReference>
<reference evidence="7 8" key="1">
    <citation type="submission" date="2016-06" db="EMBL/GenBank/DDBJ databases">
        <title>Evolution of pathogenesis and genome organization in the Tremellales.</title>
        <authorList>
            <person name="Cuomo C."/>
            <person name="Litvintseva A."/>
            <person name="Heitman J."/>
            <person name="Chen Y."/>
            <person name="Sun S."/>
            <person name="Springer D."/>
            <person name="Dromer F."/>
            <person name="Young S."/>
            <person name="Zeng Q."/>
            <person name="Chapman S."/>
            <person name="Gujja S."/>
            <person name="Saif S."/>
            <person name="Birren B."/>
        </authorList>
    </citation>
    <scope>NUCLEOTIDE SEQUENCE [LARGE SCALE GENOMIC DNA]</scope>
    <source>
        <strain evidence="7 8">ATCC 28783</strain>
    </source>
</reference>
<dbReference type="STRING" id="5217.A0A4Q1BHJ5"/>
<feature type="domain" description="SGTA homodimerisation" evidence="6">
    <location>
        <begin position="6"/>
        <end position="70"/>
    </location>
</feature>
<dbReference type="PROSITE" id="PS50005">
    <property type="entry name" value="TPR"/>
    <property type="match status" value="2"/>
</dbReference>
<evidence type="ECO:0000256" key="5">
    <source>
        <dbReference type="SAM" id="MobiDB-lite"/>
    </source>
</evidence>
<dbReference type="InterPro" id="IPR011990">
    <property type="entry name" value="TPR-like_helical_dom_sf"/>
</dbReference>
<proteinExistence type="inferred from homology"/>
<dbReference type="PANTHER" id="PTHR45831">
    <property type="entry name" value="LD24721P"/>
    <property type="match status" value="1"/>
</dbReference>
<dbReference type="GO" id="GO:0016020">
    <property type="term" value="C:membrane"/>
    <property type="evidence" value="ECO:0007669"/>
    <property type="project" value="TreeGrafter"/>
</dbReference>
<dbReference type="InterPro" id="IPR032374">
    <property type="entry name" value="SGTA_dimer"/>
</dbReference>
<evidence type="ECO:0000256" key="3">
    <source>
        <dbReference type="ARBA" id="ARBA00022803"/>
    </source>
</evidence>
<name>A0A4Q1BHJ5_TREME</name>
<keyword evidence="8" id="KW-1185">Reference proteome</keyword>
<dbReference type="FunFam" id="1.20.5.420:FF:000005">
    <property type="entry name" value="Hsc70 cochaperone (SGT), putative"/>
    <property type="match status" value="1"/>
</dbReference>
<feature type="repeat" description="TPR" evidence="4">
    <location>
        <begin position="175"/>
        <end position="208"/>
    </location>
</feature>
<dbReference type="GO" id="GO:0072380">
    <property type="term" value="C:TRC complex"/>
    <property type="evidence" value="ECO:0007669"/>
    <property type="project" value="TreeGrafter"/>
</dbReference>
<organism evidence="7 8">
    <name type="scientific">Tremella mesenterica</name>
    <name type="common">Jelly fungus</name>
    <dbReference type="NCBI Taxonomy" id="5217"/>
    <lineage>
        <taxon>Eukaryota</taxon>
        <taxon>Fungi</taxon>
        <taxon>Dikarya</taxon>
        <taxon>Basidiomycota</taxon>
        <taxon>Agaricomycotina</taxon>
        <taxon>Tremellomycetes</taxon>
        <taxon>Tremellales</taxon>
        <taxon>Tremellaceae</taxon>
        <taxon>Tremella</taxon>
    </lineage>
</organism>
<evidence type="ECO:0000256" key="1">
    <source>
        <dbReference type="ARBA" id="ARBA00008175"/>
    </source>
</evidence>
<dbReference type="InParanoid" id="A0A4Q1BHJ5"/>
<feature type="region of interest" description="Disordered" evidence="5">
    <location>
        <begin position="79"/>
        <end position="107"/>
    </location>
</feature>
<accession>A0A4Q1BHJ5</accession>
<dbReference type="GO" id="GO:0060090">
    <property type="term" value="F:molecular adaptor activity"/>
    <property type="evidence" value="ECO:0007669"/>
    <property type="project" value="TreeGrafter"/>
</dbReference>